<evidence type="ECO:0000313" key="1">
    <source>
        <dbReference type="EMBL" id="BBY26319.1"/>
    </source>
</evidence>
<dbReference type="EMBL" id="AP022588">
    <property type="protein sequence ID" value="BBY26319.1"/>
    <property type="molecule type" value="Genomic_DNA"/>
</dbReference>
<reference evidence="1 2" key="1">
    <citation type="journal article" date="2019" name="Emerg. Microbes Infect.">
        <title>Comprehensive subspecies identification of 175 nontuberculous mycobacteria species based on 7547 genomic profiles.</title>
        <authorList>
            <person name="Matsumoto Y."/>
            <person name="Kinjo T."/>
            <person name="Motooka D."/>
            <person name="Nabeya D."/>
            <person name="Jung N."/>
            <person name="Uechi K."/>
            <person name="Horii T."/>
            <person name="Iida T."/>
            <person name="Fujita J."/>
            <person name="Nakamura S."/>
        </authorList>
    </citation>
    <scope>NUCLEOTIDE SEQUENCE [LARGE SCALE GENOMIC DNA]</scope>
    <source>
        <strain evidence="1 2">JCM 17899</strain>
    </source>
</reference>
<dbReference type="Proteomes" id="UP000467193">
    <property type="component" value="Chromosome"/>
</dbReference>
<dbReference type="KEGG" id="msei:MSEDJ_04150"/>
<organism evidence="1 2">
    <name type="scientific">Mycolicibacterium sediminis</name>
    <dbReference type="NCBI Taxonomy" id="1286180"/>
    <lineage>
        <taxon>Bacteria</taxon>
        <taxon>Bacillati</taxon>
        <taxon>Actinomycetota</taxon>
        <taxon>Actinomycetes</taxon>
        <taxon>Mycobacteriales</taxon>
        <taxon>Mycobacteriaceae</taxon>
        <taxon>Mycolicibacterium</taxon>
    </lineage>
</organism>
<accession>A0A7I7QJ01</accession>
<proteinExistence type="predicted"/>
<name>A0A7I7QJ01_9MYCO</name>
<gene>
    <name evidence="1" type="ORF">MSEDJ_04150</name>
</gene>
<evidence type="ECO:0000313" key="2">
    <source>
        <dbReference type="Proteomes" id="UP000467193"/>
    </source>
</evidence>
<dbReference type="AlphaFoldDB" id="A0A7I7QJ01"/>
<sequence length="84" mass="8995">MEVWAESGWAADCRDALTTRQSGVVGSPIHEEFEARDELLLAAFGGVRTKLLGGCAERVGTTNRDLGPANSSVVLRIAQHADRT</sequence>
<protein>
    <submittedName>
        <fullName evidence="1">Uncharacterized protein</fullName>
    </submittedName>
</protein>
<keyword evidence="2" id="KW-1185">Reference proteome</keyword>